<keyword evidence="7 10" id="KW-0472">Membrane</keyword>
<comment type="subcellular location">
    <subcellularLocation>
        <location evidence="1">Cell inner membrane</location>
        <topology evidence="1">Multi-pass membrane protein</topology>
    </subcellularLocation>
</comment>
<dbReference type="Proteomes" id="UP000451860">
    <property type="component" value="Unassembled WGS sequence"/>
</dbReference>
<keyword evidence="4" id="KW-0997">Cell inner membrane</keyword>
<feature type="region of interest" description="Disordered" evidence="9">
    <location>
        <begin position="196"/>
        <end position="219"/>
    </location>
</feature>
<keyword evidence="2" id="KW-0813">Transport</keyword>
<evidence type="ECO:0000256" key="6">
    <source>
        <dbReference type="ARBA" id="ARBA00022989"/>
    </source>
</evidence>
<comment type="similarity">
    <text evidence="8">Belongs to the TRAP transporter small permease family.</text>
</comment>
<evidence type="ECO:0000256" key="3">
    <source>
        <dbReference type="ARBA" id="ARBA00022475"/>
    </source>
</evidence>
<reference evidence="12 13" key="1">
    <citation type="submission" date="2019-10" db="EMBL/GenBank/DDBJ databases">
        <title>Georgenia wutianyii sp. nov. and Georgenia yuyongxinii sp. nov. isolated from plateau pika (Ochotona curzoniae) in the Qinghai-Tibet plateau of China.</title>
        <authorList>
            <person name="Tian Z."/>
        </authorList>
    </citation>
    <scope>NUCLEOTIDE SEQUENCE [LARGE SCALE GENOMIC DNA]</scope>
    <source>
        <strain evidence="12 13">DSM 21501</strain>
    </source>
</reference>
<feature type="transmembrane region" description="Helical" evidence="10">
    <location>
        <begin position="120"/>
        <end position="145"/>
    </location>
</feature>
<evidence type="ECO:0000256" key="9">
    <source>
        <dbReference type="SAM" id="MobiDB-lite"/>
    </source>
</evidence>
<proteinExistence type="inferred from homology"/>
<evidence type="ECO:0000256" key="4">
    <source>
        <dbReference type="ARBA" id="ARBA00022519"/>
    </source>
</evidence>
<feature type="domain" description="Tripartite ATP-independent periplasmic transporters DctQ component" evidence="11">
    <location>
        <begin position="24"/>
        <end position="153"/>
    </location>
</feature>
<feature type="transmembrane region" description="Helical" evidence="10">
    <location>
        <begin position="47"/>
        <end position="65"/>
    </location>
</feature>
<evidence type="ECO:0000256" key="10">
    <source>
        <dbReference type="SAM" id="Phobius"/>
    </source>
</evidence>
<dbReference type="PANTHER" id="PTHR35011">
    <property type="entry name" value="2,3-DIKETO-L-GULONATE TRAP TRANSPORTER SMALL PERMEASE PROTEIN YIAM"/>
    <property type="match status" value="1"/>
</dbReference>
<feature type="compositionally biased region" description="Basic and acidic residues" evidence="9">
    <location>
        <begin position="204"/>
        <end position="219"/>
    </location>
</feature>
<evidence type="ECO:0000256" key="7">
    <source>
        <dbReference type="ARBA" id="ARBA00023136"/>
    </source>
</evidence>
<dbReference type="GO" id="GO:0005886">
    <property type="term" value="C:plasma membrane"/>
    <property type="evidence" value="ECO:0007669"/>
    <property type="project" value="UniProtKB-SubCell"/>
</dbReference>
<evidence type="ECO:0000256" key="2">
    <source>
        <dbReference type="ARBA" id="ARBA00022448"/>
    </source>
</evidence>
<protein>
    <submittedName>
        <fullName evidence="12">TRAP transporter small permease subunit</fullName>
    </submittedName>
</protein>
<evidence type="ECO:0000313" key="13">
    <source>
        <dbReference type="Proteomes" id="UP000451860"/>
    </source>
</evidence>
<evidence type="ECO:0000256" key="1">
    <source>
        <dbReference type="ARBA" id="ARBA00004429"/>
    </source>
</evidence>
<dbReference type="InterPro" id="IPR007387">
    <property type="entry name" value="TRAP_DctQ"/>
</dbReference>
<keyword evidence="5 10" id="KW-0812">Transmembrane</keyword>
<dbReference type="InterPro" id="IPR055348">
    <property type="entry name" value="DctQ"/>
</dbReference>
<feature type="transmembrane region" description="Helical" evidence="10">
    <location>
        <begin position="12"/>
        <end position="32"/>
    </location>
</feature>
<keyword evidence="13" id="KW-1185">Reference proteome</keyword>
<name>A0A7J5UQV9_9MICO</name>
<evidence type="ECO:0000256" key="8">
    <source>
        <dbReference type="ARBA" id="ARBA00038436"/>
    </source>
</evidence>
<dbReference type="PANTHER" id="PTHR35011:SF2">
    <property type="entry name" value="2,3-DIKETO-L-GULONATE TRAP TRANSPORTER SMALL PERMEASE PROTEIN YIAM"/>
    <property type="match status" value="1"/>
</dbReference>
<organism evidence="12 13">
    <name type="scientific">Georgenia thermotolerans</name>
    <dbReference type="NCBI Taxonomy" id="527326"/>
    <lineage>
        <taxon>Bacteria</taxon>
        <taxon>Bacillati</taxon>
        <taxon>Actinomycetota</taxon>
        <taxon>Actinomycetes</taxon>
        <taxon>Micrococcales</taxon>
        <taxon>Bogoriellaceae</taxon>
        <taxon>Georgenia</taxon>
    </lineage>
</organism>
<evidence type="ECO:0000259" key="11">
    <source>
        <dbReference type="Pfam" id="PF04290"/>
    </source>
</evidence>
<dbReference type="GO" id="GO:0015740">
    <property type="term" value="P:C4-dicarboxylate transport"/>
    <property type="evidence" value="ECO:0007669"/>
    <property type="project" value="TreeGrafter"/>
</dbReference>
<comment type="caution">
    <text evidence="12">The sequence shown here is derived from an EMBL/GenBank/DDBJ whole genome shotgun (WGS) entry which is preliminary data.</text>
</comment>
<evidence type="ECO:0000256" key="5">
    <source>
        <dbReference type="ARBA" id="ARBA00022692"/>
    </source>
</evidence>
<dbReference type="OrthoDB" id="2085311at2"/>
<dbReference type="AlphaFoldDB" id="A0A7J5UQV9"/>
<dbReference type="GO" id="GO:0022857">
    <property type="term" value="F:transmembrane transporter activity"/>
    <property type="evidence" value="ECO:0007669"/>
    <property type="project" value="TreeGrafter"/>
</dbReference>
<sequence length="219" mass="23511">MKAVTRVLDRVLSVACIILFAVLVVDVVWQVASRQLLGNPSTWSEEAARYIFVWLGLFGSALVFSERGHIAVDFVVRLFPKPLMRAALIFVQLAIITLAAVVFIYGGWKYVQQSSGQQLSALPFTVGTMYTVMPITGVLIVWYALTHLIEALRVPDPASLLAVDEEAEAALATYGDDETAAIATATYGAGDSAAATELGESGLDDDRPGAGTDTTRREG</sequence>
<accession>A0A7J5UQV9</accession>
<dbReference type="EMBL" id="WHJE01000022">
    <property type="protein sequence ID" value="KAE8764808.1"/>
    <property type="molecule type" value="Genomic_DNA"/>
</dbReference>
<keyword evidence="6 10" id="KW-1133">Transmembrane helix</keyword>
<keyword evidence="3" id="KW-1003">Cell membrane</keyword>
<gene>
    <name evidence="12" type="ORF">GB883_07100</name>
</gene>
<dbReference type="Pfam" id="PF04290">
    <property type="entry name" value="DctQ"/>
    <property type="match status" value="1"/>
</dbReference>
<evidence type="ECO:0000313" key="12">
    <source>
        <dbReference type="EMBL" id="KAE8764808.1"/>
    </source>
</evidence>
<feature type="transmembrane region" description="Helical" evidence="10">
    <location>
        <begin position="86"/>
        <end position="108"/>
    </location>
</feature>